<sequence>MEVMRISFMVVLLLITYQVVKFLCKFSKRTLEKIIYDYYSRQEFLEDMRRLDHDLRLMEMMSRLRDKESSHV</sequence>
<organism evidence="1">
    <name type="scientific">Borrelia nietonii YOR</name>
    <dbReference type="NCBI Taxonomy" id="1293576"/>
    <lineage>
        <taxon>Bacteria</taxon>
        <taxon>Pseudomonadati</taxon>
        <taxon>Spirochaetota</taxon>
        <taxon>Spirochaetia</taxon>
        <taxon>Spirochaetales</taxon>
        <taxon>Borreliaceae</taxon>
        <taxon>Borrelia</taxon>
        <taxon>Borrelia nietonii</taxon>
    </lineage>
</organism>
<dbReference type="AlphaFoldDB" id="W5SFN3"/>
<protein>
    <submittedName>
        <fullName evidence="1">Uncharacterized protein</fullName>
    </submittedName>
</protein>
<dbReference type="EMBL" id="CP004151">
    <property type="protein sequence ID" value="AHH03926.1"/>
    <property type="molecule type" value="Genomic_DNA"/>
</dbReference>
<dbReference type="HOGENOM" id="CLU_2647338_0_0_12"/>
<accession>W5SFN3</accession>
<name>W5SFN3_9SPIR</name>
<geneLocation type="plasmid" evidence="1">
    <name>unnamed</name>
</geneLocation>
<proteinExistence type="predicted"/>
<reference evidence="1" key="1">
    <citation type="submission" date="2013-02" db="EMBL/GenBank/DDBJ databases">
        <title>Comparative genomics of Borrelia species.</title>
        <authorList>
            <person name="Schwan T.G."/>
            <person name="Raffel S.J."/>
            <person name="Porcella S.F."/>
        </authorList>
    </citation>
    <scope>NUCLEOTIDE SEQUENCE</scope>
    <source>
        <strain evidence="1">YOR</strain>
        <plasmid evidence="1">unnamed</plasmid>
    </source>
</reference>
<evidence type="ECO:0000313" key="1">
    <source>
        <dbReference type="EMBL" id="AHH03926.1"/>
    </source>
</evidence>
<gene>
    <name evidence="1" type="ORF">BHY_0975</name>
</gene>
<keyword evidence="1" id="KW-0614">Plasmid</keyword>